<dbReference type="GeneID" id="19011668"/>
<feature type="domain" description="Exportin-1/Importin-beta-like" evidence="1">
    <location>
        <begin position="140"/>
        <end position="283"/>
    </location>
</feature>
<dbReference type="EMBL" id="FO082265">
    <property type="protein sequence ID" value="CCO19788.1"/>
    <property type="molecule type" value="Genomic_DNA"/>
</dbReference>
<name>K8FCR9_9CHLO</name>
<evidence type="ECO:0000313" key="2">
    <source>
        <dbReference type="EMBL" id="CCO19788.1"/>
    </source>
</evidence>
<protein>
    <recommendedName>
        <fullName evidence="1">Exportin-1/Importin-beta-like domain-containing protein</fullName>
    </recommendedName>
</protein>
<dbReference type="Gene3D" id="1.25.10.10">
    <property type="entry name" value="Leucine-rich Repeat Variant"/>
    <property type="match status" value="1"/>
</dbReference>
<evidence type="ECO:0000313" key="3">
    <source>
        <dbReference type="Proteomes" id="UP000198341"/>
    </source>
</evidence>
<dbReference type="RefSeq" id="XP_007509331.1">
    <property type="nucleotide sequence ID" value="XM_007509269.1"/>
</dbReference>
<reference evidence="2 3" key="1">
    <citation type="submission" date="2011-10" db="EMBL/GenBank/DDBJ databases">
        <authorList>
            <person name="Genoscope - CEA"/>
        </authorList>
    </citation>
    <scope>NUCLEOTIDE SEQUENCE [LARGE SCALE GENOMIC DNA]</scope>
    <source>
        <strain evidence="2 3">RCC 1105</strain>
    </source>
</reference>
<dbReference type="InterPro" id="IPR016024">
    <property type="entry name" value="ARM-type_fold"/>
</dbReference>
<keyword evidence="3" id="KW-1185">Reference proteome</keyword>
<evidence type="ECO:0000259" key="1">
    <source>
        <dbReference type="Pfam" id="PF08389"/>
    </source>
</evidence>
<dbReference type="GO" id="GO:0005049">
    <property type="term" value="F:nuclear export signal receptor activity"/>
    <property type="evidence" value="ECO:0007669"/>
    <property type="project" value="InterPro"/>
</dbReference>
<gene>
    <name evidence="2" type="ordered locus">Bathy14g01220</name>
</gene>
<dbReference type="InterPro" id="IPR011989">
    <property type="entry name" value="ARM-like"/>
</dbReference>
<dbReference type="SUPFAM" id="SSF48371">
    <property type="entry name" value="ARM repeat"/>
    <property type="match status" value="1"/>
</dbReference>
<dbReference type="Proteomes" id="UP000198341">
    <property type="component" value="Chromosome 14"/>
</dbReference>
<dbReference type="GO" id="GO:0005634">
    <property type="term" value="C:nucleus"/>
    <property type="evidence" value="ECO:0007669"/>
    <property type="project" value="TreeGrafter"/>
</dbReference>
<dbReference type="OrthoDB" id="507337at2759"/>
<dbReference type="GO" id="GO:0042565">
    <property type="term" value="C:RNA nuclear export complex"/>
    <property type="evidence" value="ECO:0007669"/>
    <property type="project" value="TreeGrafter"/>
</dbReference>
<dbReference type="Pfam" id="PF08389">
    <property type="entry name" value="Xpo1"/>
    <property type="match status" value="1"/>
</dbReference>
<dbReference type="AlphaFoldDB" id="K8FCR9"/>
<dbReference type="GO" id="GO:0003723">
    <property type="term" value="F:RNA binding"/>
    <property type="evidence" value="ECO:0007669"/>
    <property type="project" value="TreeGrafter"/>
</dbReference>
<organism evidence="2 3">
    <name type="scientific">Bathycoccus prasinos</name>
    <dbReference type="NCBI Taxonomy" id="41875"/>
    <lineage>
        <taxon>Eukaryota</taxon>
        <taxon>Viridiplantae</taxon>
        <taxon>Chlorophyta</taxon>
        <taxon>Mamiellophyceae</taxon>
        <taxon>Mamiellales</taxon>
        <taxon>Bathycoccaceae</taxon>
        <taxon>Bathycoccus</taxon>
    </lineage>
</organism>
<dbReference type="GO" id="GO:0006611">
    <property type="term" value="P:protein export from nucleus"/>
    <property type="evidence" value="ECO:0007669"/>
    <property type="project" value="InterPro"/>
</dbReference>
<dbReference type="PANTHER" id="PTHR11223">
    <property type="entry name" value="EXPORTIN 1/5"/>
    <property type="match status" value="1"/>
</dbReference>
<dbReference type="STRING" id="41875.K8FCR9"/>
<dbReference type="InterPro" id="IPR045065">
    <property type="entry name" value="XPO1/5"/>
</dbReference>
<dbReference type="PANTHER" id="PTHR11223:SF3">
    <property type="entry name" value="EXPORTIN-5"/>
    <property type="match status" value="1"/>
</dbReference>
<dbReference type="GO" id="GO:0005737">
    <property type="term" value="C:cytoplasm"/>
    <property type="evidence" value="ECO:0007669"/>
    <property type="project" value="TreeGrafter"/>
</dbReference>
<dbReference type="GO" id="GO:0006405">
    <property type="term" value="P:RNA export from nucleus"/>
    <property type="evidence" value="ECO:0007669"/>
    <property type="project" value="TreeGrafter"/>
</dbReference>
<dbReference type="KEGG" id="bpg:Bathy14g01220"/>
<sequence length="329" mass="37111">MAGEEEEKNNHAAEVAYARLVSHFSHHHRTTNDNTREDDQVVARMHSLSQVLEEFTGPVERRTVGVRSVVCIAKKLIERGGDEENNVEKRHFGYSILQRLLISSAKTSSEEEEIFMKNEFTNIISNELRLTSRDGAKVPYPLKSKVAQITAEFIKREGSTAWIAFSETIARMLRSADAYECELGAIIARYVAEDVALHSDEVFADKVRDLLGGITQTIGEVTGAMREAWERHFSNNNVGAPEMQKASENCALAVLEAISVYAEWAPLVPLVRSGLVDICCVALLVRLLISLLISRFSLLALLPMMMHNFWINHLNIHREDKLYKNILYV</sequence>
<dbReference type="InterPro" id="IPR013598">
    <property type="entry name" value="Exportin-1/Importin-b-like"/>
</dbReference>
<accession>K8FCR9</accession>
<proteinExistence type="predicted"/>